<evidence type="ECO:0000256" key="2">
    <source>
        <dbReference type="ARBA" id="ARBA00022777"/>
    </source>
</evidence>
<proteinExistence type="predicted"/>
<evidence type="ECO:0000313" key="6">
    <source>
        <dbReference type="Proteomes" id="UP000594637"/>
    </source>
</evidence>
<dbReference type="Gene3D" id="3.30.565.10">
    <property type="entry name" value="Histidine kinase-like ATPase, C-terminal domain"/>
    <property type="match status" value="1"/>
</dbReference>
<gene>
    <name evidence="5" type="ORF">ID810_12130</name>
</gene>
<keyword evidence="1" id="KW-0808">Transferase</keyword>
<dbReference type="PANTHER" id="PTHR24421">
    <property type="entry name" value="NITRATE/NITRITE SENSOR PROTEIN NARX-RELATED"/>
    <property type="match status" value="1"/>
</dbReference>
<keyword evidence="2" id="KW-0418">Kinase</keyword>
<keyword evidence="6" id="KW-1185">Reference proteome</keyword>
<evidence type="ECO:0000313" key="5">
    <source>
        <dbReference type="EMBL" id="QPL05418.1"/>
    </source>
</evidence>
<evidence type="ECO:0000259" key="4">
    <source>
        <dbReference type="Pfam" id="PF07730"/>
    </source>
</evidence>
<evidence type="ECO:0000256" key="1">
    <source>
        <dbReference type="ARBA" id="ARBA00022679"/>
    </source>
</evidence>
<dbReference type="InterPro" id="IPR036890">
    <property type="entry name" value="HATPase_C_sf"/>
</dbReference>
<dbReference type="GO" id="GO:0000155">
    <property type="term" value="F:phosphorelay sensor kinase activity"/>
    <property type="evidence" value="ECO:0007669"/>
    <property type="project" value="InterPro"/>
</dbReference>
<dbReference type="Proteomes" id="UP000594637">
    <property type="component" value="Chromosome"/>
</dbReference>
<keyword evidence="3" id="KW-0902">Two-component regulatory system</keyword>
<dbReference type="SUPFAM" id="SSF55874">
    <property type="entry name" value="ATPase domain of HSP90 chaperone/DNA topoisomerase II/histidine kinase"/>
    <property type="match status" value="1"/>
</dbReference>
<dbReference type="RefSeq" id="WP_166857409.1">
    <property type="nucleotide sequence ID" value="NZ_CP063989.1"/>
</dbReference>
<accession>A0A7T0LLM5</accession>
<organism evidence="5 6">
    <name type="scientific">Actinomyces respiraculi</name>
    <dbReference type="NCBI Taxonomy" id="2744574"/>
    <lineage>
        <taxon>Bacteria</taxon>
        <taxon>Bacillati</taxon>
        <taxon>Actinomycetota</taxon>
        <taxon>Actinomycetes</taxon>
        <taxon>Actinomycetales</taxon>
        <taxon>Actinomycetaceae</taxon>
        <taxon>Actinomyces</taxon>
    </lineage>
</organism>
<dbReference type="EMBL" id="CP063989">
    <property type="protein sequence ID" value="QPL05418.1"/>
    <property type="molecule type" value="Genomic_DNA"/>
</dbReference>
<dbReference type="InterPro" id="IPR050482">
    <property type="entry name" value="Sensor_HK_TwoCompSys"/>
</dbReference>
<reference evidence="5 6" key="1">
    <citation type="submission" date="2020-11" db="EMBL/GenBank/DDBJ databases">
        <title>Actinomyces sp. ZJ750.</title>
        <authorList>
            <person name="Zhou J."/>
        </authorList>
    </citation>
    <scope>NUCLEOTIDE SEQUENCE [LARGE SCALE GENOMIC DNA]</scope>
    <source>
        <strain evidence="5 6">ZJ750</strain>
    </source>
</reference>
<name>A0A7T0LLM5_9ACTO</name>
<dbReference type="GO" id="GO:0016020">
    <property type="term" value="C:membrane"/>
    <property type="evidence" value="ECO:0007669"/>
    <property type="project" value="InterPro"/>
</dbReference>
<evidence type="ECO:0000256" key="3">
    <source>
        <dbReference type="ARBA" id="ARBA00023012"/>
    </source>
</evidence>
<protein>
    <recommendedName>
        <fullName evidence="4">Signal transduction histidine kinase subgroup 3 dimerisation and phosphoacceptor domain-containing protein</fullName>
    </recommendedName>
</protein>
<dbReference type="Pfam" id="PF07730">
    <property type="entry name" value="HisKA_3"/>
    <property type="match status" value="1"/>
</dbReference>
<dbReference type="InterPro" id="IPR011712">
    <property type="entry name" value="Sig_transdc_His_kin_sub3_dim/P"/>
</dbReference>
<feature type="domain" description="Signal transduction histidine kinase subgroup 3 dimerisation and phosphoacceptor" evidence="4">
    <location>
        <begin position="36"/>
        <end position="59"/>
    </location>
</feature>
<sequence length="127" mass="13768">MATAVLATAWVRVLTDLDHQVTNRSARAVVLAQNRERARITRDLHDSIGQELSALRLTVADNGRGFNTSRLRPAHGLAMLRRAIERQGGDLRIGSSGCGTTIDVTLSDLTVRPDVVGDIQDPQEVTA</sequence>
<dbReference type="GO" id="GO:0046983">
    <property type="term" value="F:protein dimerization activity"/>
    <property type="evidence" value="ECO:0007669"/>
    <property type="project" value="InterPro"/>
</dbReference>
<dbReference type="KEGG" id="arep:ID810_12130"/>
<dbReference type="AlphaFoldDB" id="A0A7T0LLM5"/>